<organism evidence="2">
    <name type="scientific">Oscillatoriales cyanobacterium SpSt-418</name>
    <dbReference type="NCBI Taxonomy" id="2282169"/>
    <lineage>
        <taxon>Bacteria</taxon>
        <taxon>Bacillati</taxon>
        <taxon>Cyanobacteriota</taxon>
        <taxon>Cyanophyceae</taxon>
        <taxon>Oscillatoriophycideae</taxon>
        <taxon>Oscillatoriales</taxon>
    </lineage>
</organism>
<gene>
    <name evidence="2" type="ORF">ENR64_02220</name>
</gene>
<accession>A0A7C3PMD9</accession>
<evidence type="ECO:0008006" key="3">
    <source>
        <dbReference type="Google" id="ProtNLM"/>
    </source>
</evidence>
<feature type="signal peptide" evidence="1">
    <location>
        <begin position="1"/>
        <end position="24"/>
    </location>
</feature>
<dbReference type="AlphaFoldDB" id="A0A7C3PMD9"/>
<evidence type="ECO:0000313" key="2">
    <source>
        <dbReference type="EMBL" id="HFM96581.1"/>
    </source>
</evidence>
<feature type="chain" id="PRO_5027946079" description="SH3 domain-containing protein" evidence="1">
    <location>
        <begin position="25"/>
        <end position="196"/>
    </location>
</feature>
<keyword evidence="1" id="KW-0732">Signal</keyword>
<name>A0A7C3PMD9_9CYAN</name>
<sequence>MIKQFLITATGFATLLSTIAPVLAIAPGTDQLVACGRFAANKYKVPESAIKASVGNRTNNGYYIDWNVQRYGSSGYCFVTNNVKVSQFVVERGPKPNQTNPVVGPNEKVFYGLPGYGDVVVNRGQGAIGNKQYFLVRKVSNNATYKWYARCANNSDQVYDHNGKYVGYDNRMSVMFPYVCQVSPLKPKPSQKPQPR</sequence>
<protein>
    <recommendedName>
        <fullName evidence="3">SH3 domain-containing protein</fullName>
    </recommendedName>
</protein>
<dbReference type="EMBL" id="DSRU01000034">
    <property type="protein sequence ID" value="HFM96581.1"/>
    <property type="molecule type" value="Genomic_DNA"/>
</dbReference>
<evidence type="ECO:0000256" key="1">
    <source>
        <dbReference type="SAM" id="SignalP"/>
    </source>
</evidence>
<reference evidence="2" key="1">
    <citation type="journal article" date="2020" name="mSystems">
        <title>Genome- and Community-Level Interaction Insights into Carbon Utilization and Element Cycling Functions of Hydrothermarchaeota in Hydrothermal Sediment.</title>
        <authorList>
            <person name="Zhou Z."/>
            <person name="Liu Y."/>
            <person name="Xu W."/>
            <person name="Pan J."/>
            <person name="Luo Z.H."/>
            <person name="Li M."/>
        </authorList>
    </citation>
    <scope>NUCLEOTIDE SEQUENCE [LARGE SCALE GENOMIC DNA]</scope>
    <source>
        <strain evidence="2">SpSt-418</strain>
    </source>
</reference>
<proteinExistence type="predicted"/>
<comment type="caution">
    <text evidence="2">The sequence shown here is derived from an EMBL/GenBank/DDBJ whole genome shotgun (WGS) entry which is preliminary data.</text>
</comment>